<comment type="caution">
    <text evidence="8">The sequence shown here is derived from an EMBL/GenBank/DDBJ whole genome shotgun (WGS) entry which is preliminary data.</text>
</comment>
<dbReference type="GO" id="GO:0000287">
    <property type="term" value="F:magnesium ion binding"/>
    <property type="evidence" value="ECO:0007669"/>
    <property type="project" value="UniProtKB-UniRule"/>
</dbReference>
<organism evidence="8 9">
    <name type="scientific">Bombilactobacillus apium</name>
    <dbReference type="NCBI Taxonomy" id="2675299"/>
    <lineage>
        <taxon>Bacteria</taxon>
        <taxon>Bacillati</taxon>
        <taxon>Bacillota</taxon>
        <taxon>Bacilli</taxon>
        <taxon>Lactobacillales</taxon>
        <taxon>Lactobacillaceae</taxon>
        <taxon>Bombilactobacillus</taxon>
    </lineage>
</organism>
<dbReference type="InterPro" id="IPR000836">
    <property type="entry name" value="PRTase_dom"/>
</dbReference>
<dbReference type="EC" id="2.4.2.10" evidence="2 6"/>
<reference evidence="8 9" key="1">
    <citation type="submission" date="2020-06" db="EMBL/GenBank/DDBJ databases">
        <authorList>
            <person name="Kang J."/>
        </authorList>
    </citation>
    <scope>NUCLEOTIDE SEQUENCE [LARGE SCALE GENOMIC DNA]</scope>
    <source>
        <strain evidence="8 9">DCY120</strain>
    </source>
</reference>
<dbReference type="InterPro" id="IPR023031">
    <property type="entry name" value="OPRT"/>
</dbReference>
<evidence type="ECO:0000256" key="5">
    <source>
        <dbReference type="ARBA" id="ARBA00022975"/>
    </source>
</evidence>
<evidence type="ECO:0000256" key="2">
    <source>
        <dbReference type="ARBA" id="ARBA00011971"/>
    </source>
</evidence>
<dbReference type="Proteomes" id="UP000563523">
    <property type="component" value="Unassembled WGS sequence"/>
</dbReference>
<comment type="pathway">
    <text evidence="1 6">Pyrimidine metabolism; UMP biosynthesis via de novo pathway; UMP from orotate: step 1/2.</text>
</comment>
<dbReference type="HAMAP" id="MF_01208">
    <property type="entry name" value="PyrE"/>
    <property type="match status" value="1"/>
</dbReference>
<feature type="binding site" description="in other chain" evidence="6">
    <location>
        <begin position="125"/>
        <end position="133"/>
    </location>
    <ligand>
        <name>5-phospho-alpha-D-ribose 1-diphosphate</name>
        <dbReference type="ChEBI" id="CHEBI:58017"/>
        <note>ligand shared between dimeric partners</note>
    </ligand>
</feature>
<dbReference type="PANTHER" id="PTHR19278">
    <property type="entry name" value="OROTATE PHOSPHORIBOSYLTRANSFERASE"/>
    <property type="match status" value="1"/>
</dbReference>
<dbReference type="InterPro" id="IPR029057">
    <property type="entry name" value="PRTase-like"/>
</dbReference>
<dbReference type="InterPro" id="IPR004467">
    <property type="entry name" value="Or_phspho_trans_dom"/>
</dbReference>
<proteinExistence type="inferred from homology"/>
<accession>A0A850R2C8</accession>
<comment type="similarity">
    <text evidence="6">Belongs to the purine/pyrimidine phosphoribosyltransferase family. PyrE subfamily.</text>
</comment>
<dbReference type="GO" id="GO:0044205">
    <property type="term" value="P:'de novo' UMP biosynthetic process"/>
    <property type="evidence" value="ECO:0007669"/>
    <property type="project" value="UniProtKB-UniRule"/>
</dbReference>
<evidence type="ECO:0000259" key="7">
    <source>
        <dbReference type="Pfam" id="PF00156"/>
    </source>
</evidence>
<evidence type="ECO:0000313" key="8">
    <source>
        <dbReference type="EMBL" id="NVY96500.1"/>
    </source>
</evidence>
<feature type="domain" description="Phosphoribosyltransferase" evidence="7">
    <location>
        <begin position="48"/>
        <end position="155"/>
    </location>
</feature>
<dbReference type="SUPFAM" id="SSF53271">
    <property type="entry name" value="PRTase-like"/>
    <property type="match status" value="1"/>
</dbReference>
<comment type="function">
    <text evidence="6">Catalyzes the transfer of a ribosyl phosphate group from 5-phosphoribose 1-diphosphate to orotate, leading to the formation of orotidine monophosphate (OMP).</text>
</comment>
<feature type="binding site" evidence="6">
    <location>
        <position position="102"/>
    </location>
    <ligand>
        <name>5-phospho-alpha-D-ribose 1-diphosphate</name>
        <dbReference type="ChEBI" id="CHEBI:58017"/>
        <note>ligand shared between dimeric partners</note>
    </ligand>
</feature>
<evidence type="ECO:0000256" key="3">
    <source>
        <dbReference type="ARBA" id="ARBA00022676"/>
    </source>
</evidence>
<name>A0A850R2C8_9LACO</name>
<sequence length="215" mass="23422">MNETTANQIAQDLLKIDAVRLNLYHPFTWASGIKSPIYTDNRKTIAYPQVRDHIAEGLAQLIQNFYPQATIIAGVATAGIPHAALAADRLALPLSYVRPKPKDHGTNQQVEGSLPTAQDQVVIIDDLISTGGSALKAVDVVRKTGAEVAGVAAIFSYELPDSQTNFTQAQTTLQTLTSYSHLLHAAHADGQFTKAEFNLLAQWQADPWHWQAPTK</sequence>
<dbReference type="NCBIfam" id="TIGR00336">
    <property type="entry name" value="pyrE"/>
    <property type="match status" value="1"/>
</dbReference>
<keyword evidence="3 6" id="KW-0328">Glycosyltransferase</keyword>
<feature type="binding site" evidence="6">
    <location>
        <position position="98"/>
    </location>
    <ligand>
        <name>5-phospho-alpha-D-ribose 1-diphosphate</name>
        <dbReference type="ChEBI" id="CHEBI:58017"/>
        <note>ligand shared between dimeric partners</note>
    </ligand>
</feature>
<dbReference type="CDD" id="cd06223">
    <property type="entry name" value="PRTases_typeI"/>
    <property type="match status" value="1"/>
</dbReference>
<evidence type="ECO:0000256" key="1">
    <source>
        <dbReference type="ARBA" id="ARBA00004889"/>
    </source>
</evidence>
<feature type="binding site" evidence="6">
    <location>
        <position position="129"/>
    </location>
    <ligand>
        <name>orotate</name>
        <dbReference type="ChEBI" id="CHEBI:30839"/>
    </ligand>
</feature>
<dbReference type="RefSeq" id="WP_176942670.1">
    <property type="nucleotide sequence ID" value="NZ_JABZEC010000004.1"/>
</dbReference>
<dbReference type="AlphaFoldDB" id="A0A850R2C8"/>
<evidence type="ECO:0000313" key="9">
    <source>
        <dbReference type="Proteomes" id="UP000563523"/>
    </source>
</evidence>
<evidence type="ECO:0000256" key="6">
    <source>
        <dbReference type="HAMAP-Rule" id="MF_01208"/>
    </source>
</evidence>
<keyword evidence="9" id="KW-1185">Reference proteome</keyword>
<evidence type="ECO:0000256" key="4">
    <source>
        <dbReference type="ARBA" id="ARBA00022679"/>
    </source>
</evidence>
<comment type="cofactor">
    <cofactor evidence="6">
        <name>Mg(2+)</name>
        <dbReference type="ChEBI" id="CHEBI:18420"/>
    </cofactor>
</comment>
<dbReference type="Pfam" id="PF00156">
    <property type="entry name" value="Pribosyltran"/>
    <property type="match status" value="1"/>
</dbReference>
<dbReference type="Gene3D" id="3.40.50.2020">
    <property type="match status" value="1"/>
</dbReference>
<protein>
    <recommendedName>
        <fullName evidence="2 6">Orotate phosphoribosyltransferase</fullName>
        <shortName evidence="6">OPRT</shortName>
        <shortName evidence="6">OPRTase</shortName>
        <ecNumber evidence="2 6">2.4.2.10</ecNumber>
    </recommendedName>
</protein>
<dbReference type="GO" id="GO:0019856">
    <property type="term" value="P:pyrimidine nucleobase biosynthetic process"/>
    <property type="evidence" value="ECO:0007669"/>
    <property type="project" value="TreeGrafter"/>
</dbReference>
<dbReference type="UniPathway" id="UPA00070">
    <property type="reaction ID" value="UER00119"/>
</dbReference>
<comment type="catalytic activity">
    <reaction evidence="6">
        <text>orotidine 5'-phosphate + diphosphate = orotate + 5-phospho-alpha-D-ribose 1-diphosphate</text>
        <dbReference type="Rhea" id="RHEA:10380"/>
        <dbReference type="ChEBI" id="CHEBI:30839"/>
        <dbReference type="ChEBI" id="CHEBI:33019"/>
        <dbReference type="ChEBI" id="CHEBI:57538"/>
        <dbReference type="ChEBI" id="CHEBI:58017"/>
        <dbReference type="EC" id="2.4.2.10"/>
    </reaction>
</comment>
<keyword evidence="5 6" id="KW-0665">Pyrimidine biosynthesis</keyword>
<dbReference type="GO" id="GO:0004588">
    <property type="term" value="F:orotate phosphoribosyltransferase activity"/>
    <property type="evidence" value="ECO:0007669"/>
    <property type="project" value="UniProtKB-UniRule"/>
</dbReference>
<feature type="binding site" evidence="6">
    <location>
        <position position="104"/>
    </location>
    <ligand>
        <name>5-phospho-alpha-D-ribose 1-diphosphate</name>
        <dbReference type="ChEBI" id="CHEBI:58017"/>
        <note>ligand shared between dimeric partners</note>
    </ligand>
</feature>
<keyword evidence="4 6" id="KW-0808">Transferase</keyword>
<comment type="caution">
    <text evidence="6">Lacks conserved residue(s) required for the propagation of feature annotation.</text>
</comment>
<dbReference type="EMBL" id="JABZEC010000004">
    <property type="protein sequence ID" value="NVY96500.1"/>
    <property type="molecule type" value="Genomic_DNA"/>
</dbReference>
<keyword evidence="6" id="KW-0460">Magnesium</keyword>
<gene>
    <name evidence="6" type="primary">pyrE</name>
    <name evidence="8" type="ORF">HU830_04860</name>
</gene>
<comment type="subunit">
    <text evidence="6">Homodimer.</text>
</comment>
<dbReference type="PANTHER" id="PTHR19278:SF9">
    <property type="entry name" value="URIDINE 5'-MONOPHOSPHATE SYNTHASE"/>
    <property type="match status" value="1"/>
</dbReference>